<dbReference type="Pfam" id="PF22749">
    <property type="entry name" value="Arb2"/>
    <property type="match status" value="1"/>
</dbReference>
<dbReference type="PANTHER" id="PTHR21357">
    <property type="entry name" value="FAM172 FAMILY PROTEIN HOMOLOG CG10038"/>
    <property type="match status" value="1"/>
</dbReference>
<dbReference type="SUPFAM" id="SSF53474">
    <property type="entry name" value="alpha/beta-Hydrolases"/>
    <property type="match status" value="1"/>
</dbReference>
<gene>
    <name evidence="2" type="ORF">HERILL_LOCUS15542</name>
</gene>
<dbReference type="GO" id="GO:0031048">
    <property type="term" value="P:regulatory ncRNA-mediated heterochromatin formation"/>
    <property type="evidence" value="ECO:0007669"/>
    <property type="project" value="TreeGrafter"/>
</dbReference>
<dbReference type="Gene3D" id="3.40.50.1820">
    <property type="entry name" value="alpha/beta hydrolase"/>
    <property type="match status" value="1"/>
</dbReference>
<feature type="domain" description="Arb2" evidence="1">
    <location>
        <begin position="33"/>
        <end position="280"/>
    </location>
</feature>
<dbReference type="InterPro" id="IPR029058">
    <property type="entry name" value="AB_hydrolase_fold"/>
</dbReference>
<dbReference type="EMBL" id="LR899014">
    <property type="protein sequence ID" value="CAD7093249.1"/>
    <property type="molecule type" value="Genomic_DNA"/>
</dbReference>
<dbReference type="GO" id="GO:0035197">
    <property type="term" value="F:siRNA binding"/>
    <property type="evidence" value="ECO:0007669"/>
    <property type="project" value="TreeGrafter"/>
</dbReference>
<dbReference type="InterPro" id="IPR048263">
    <property type="entry name" value="Arb2"/>
</dbReference>
<dbReference type="OrthoDB" id="421951at2759"/>
<dbReference type="Proteomes" id="UP000594454">
    <property type="component" value="Chromosome 6"/>
</dbReference>
<dbReference type="InterPro" id="IPR053858">
    <property type="entry name" value="Arb2_dom"/>
</dbReference>
<proteinExistence type="predicted"/>
<sequence>MRLSPGAIKTLLKVGFHNSLKASATMSTTKVKTIRDFGYDFNAEGKLRKIDPQSGEPGDEPFDFNISKDHATNQRNYEALGETITDRVYELLEENGLHKIYVPHNIPKEQATFVFANKKDLSGSKKLMVLIHGSGVVRAGQWARSLIINHSLDHGTQLPYIKKAIEQGYDVLIANTNDNYRNIDGVERRIPQSGSPTEHGATIWEKYVMGSNPEAVSIVAHSYGGVVTLFLAKKYPQFFSDKVFAIGFTDSVHSMSGMPDGVREYLRNVTRNWVTSTKPLDEKLDSSSGDVLRYSAGHTKHEWTSYACISALFKFFETKYEDFRTNPKTKKQKVEL</sequence>
<accession>A0A7R8Z121</accession>
<evidence type="ECO:0000259" key="1">
    <source>
        <dbReference type="Pfam" id="PF22749"/>
    </source>
</evidence>
<keyword evidence="3" id="KW-1185">Reference proteome</keyword>
<dbReference type="GO" id="GO:0005634">
    <property type="term" value="C:nucleus"/>
    <property type="evidence" value="ECO:0007669"/>
    <property type="project" value="TreeGrafter"/>
</dbReference>
<evidence type="ECO:0000313" key="3">
    <source>
        <dbReference type="Proteomes" id="UP000594454"/>
    </source>
</evidence>
<evidence type="ECO:0000313" key="2">
    <source>
        <dbReference type="EMBL" id="CAD7093249.1"/>
    </source>
</evidence>
<dbReference type="AlphaFoldDB" id="A0A7R8Z121"/>
<reference evidence="2 3" key="1">
    <citation type="submission" date="2020-11" db="EMBL/GenBank/DDBJ databases">
        <authorList>
            <person name="Wallbank WR R."/>
            <person name="Pardo Diaz C."/>
            <person name="Kozak K."/>
            <person name="Martin S."/>
            <person name="Jiggins C."/>
            <person name="Moest M."/>
            <person name="Warren A I."/>
            <person name="Generalovic N T."/>
            <person name="Byers J.R.P. K."/>
            <person name="Montejo-Kovacevich G."/>
            <person name="Yen C E."/>
        </authorList>
    </citation>
    <scope>NUCLEOTIDE SEQUENCE [LARGE SCALE GENOMIC DNA]</scope>
</reference>
<name>A0A7R8Z121_HERIL</name>
<dbReference type="FunFam" id="3.40.50.1820:FF:000257">
    <property type="entry name" value="Uncharacterized protein, isoform A"/>
    <property type="match status" value="1"/>
</dbReference>
<organism evidence="2 3">
    <name type="scientific">Hermetia illucens</name>
    <name type="common">Black soldier fly</name>
    <dbReference type="NCBI Taxonomy" id="343691"/>
    <lineage>
        <taxon>Eukaryota</taxon>
        <taxon>Metazoa</taxon>
        <taxon>Ecdysozoa</taxon>
        <taxon>Arthropoda</taxon>
        <taxon>Hexapoda</taxon>
        <taxon>Insecta</taxon>
        <taxon>Pterygota</taxon>
        <taxon>Neoptera</taxon>
        <taxon>Endopterygota</taxon>
        <taxon>Diptera</taxon>
        <taxon>Brachycera</taxon>
        <taxon>Stratiomyomorpha</taxon>
        <taxon>Stratiomyidae</taxon>
        <taxon>Hermetiinae</taxon>
        <taxon>Hermetia</taxon>
    </lineage>
</organism>
<protein>
    <recommendedName>
        <fullName evidence="1">Arb2 domain-containing protein</fullName>
    </recommendedName>
</protein>
<dbReference type="PANTHER" id="PTHR21357:SF4">
    <property type="entry name" value="FAM172 FAMILY PROTEIN HOMOLOG CG10038"/>
    <property type="match status" value="1"/>
</dbReference>
<dbReference type="InParanoid" id="A0A7R8Z121"/>
<dbReference type="FunCoup" id="A0A7R8Z121">
    <property type="interactions" value="2257"/>
</dbReference>